<feature type="compositionally biased region" description="Basic and acidic residues" evidence="1">
    <location>
        <begin position="25"/>
        <end position="35"/>
    </location>
</feature>
<accession>A0A8S4PQW8</accession>
<sequence>QTISRHSYEELRIDRLDINPSKENAIPEEKNDRIPHTTNLKNRSISCKDDDKNIGIRYNNQVNSEPKTLQPTVLPKDQVPEPLTSLDSDDEQSTGGPSVNLDNFISSAERAYRFL</sequence>
<feature type="non-terminal residue" evidence="2">
    <location>
        <position position="1"/>
    </location>
</feature>
<name>A0A8S4PQW8_OWEFU</name>
<keyword evidence="3" id="KW-1185">Reference proteome</keyword>
<dbReference type="Proteomes" id="UP000749559">
    <property type="component" value="Unassembled WGS sequence"/>
</dbReference>
<reference evidence="2" key="1">
    <citation type="submission" date="2022-03" db="EMBL/GenBank/DDBJ databases">
        <authorList>
            <person name="Martin C."/>
        </authorList>
    </citation>
    <scope>NUCLEOTIDE SEQUENCE</scope>
</reference>
<feature type="region of interest" description="Disordered" evidence="1">
    <location>
        <begin position="59"/>
        <end position="102"/>
    </location>
</feature>
<gene>
    <name evidence="2" type="ORF">OFUS_LOCUS20006</name>
</gene>
<evidence type="ECO:0000313" key="2">
    <source>
        <dbReference type="EMBL" id="CAH1795471.1"/>
    </source>
</evidence>
<comment type="caution">
    <text evidence="2">The sequence shown here is derived from an EMBL/GenBank/DDBJ whole genome shotgun (WGS) entry which is preliminary data.</text>
</comment>
<dbReference type="AlphaFoldDB" id="A0A8S4PQW8"/>
<organism evidence="2 3">
    <name type="scientific">Owenia fusiformis</name>
    <name type="common">Polychaete worm</name>
    <dbReference type="NCBI Taxonomy" id="6347"/>
    <lineage>
        <taxon>Eukaryota</taxon>
        <taxon>Metazoa</taxon>
        <taxon>Spiralia</taxon>
        <taxon>Lophotrochozoa</taxon>
        <taxon>Annelida</taxon>
        <taxon>Polychaeta</taxon>
        <taxon>Sedentaria</taxon>
        <taxon>Canalipalpata</taxon>
        <taxon>Sabellida</taxon>
        <taxon>Oweniida</taxon>
        <taxon>Oweniidae</taxon>
        <taxon>Owenia</taxon>
    </lineage>
</organism>
<proteinExistence type="predicted"/>
<evidence type="ECO:0000313" key="3">
    <source>
        <dbReference type="Proteomes" id="UP000749559"/>
    </source>
</evidence>
<evidence type="ECO:0000256" key="1">
    <source>
        <dbReference type="SAM" id="MobiDB-lite"/>
    </source>
</evidence>
<protein>
    <submittedName>
        <fullName evidence="2">Uncharacterized protein</fullName>
    </submittedName>
</protein>
<dbReference type="EMBL" id="CAIIXF020000009">
    <property type="protein sequence ID" value="CAH1795471.1"/>
    <property type="molecule type" value="Genomic_DNA"/>
</dbReference>
<feature type="compositionally biased region" description="Polar residues" evidence="1">
    <location>
        <begin position="59"/>
        <end position="71"/>
    </location>
</feature>
<feature type="compositionally biased region" description="Polar residues" evidence="1">
    <location>
        <begin position="36"/>
        <end position="45"/>
    </location>
</feature>
<feature type="region of interest" description="Disordered" evidence="1">
    <location>
        <begin position="19"/>
        <end position="46"/>
    </location>
</feature>
<feature type="compositionally biased region" description="Polar residues" evidence="1">
    <location>
        <begin position="93"/>
        <end position="102"/>
    </location>
</feature>